<dbReference type="Pfam" id="PF00504">
    <property type="entry name" value="Chloroa_b-bind"/>
    <property type="match status" value="2"/>
</dbReference>
<protein>
    <submittedName>
        <fullName evidence="13">Fucoxanthin chlorophyll a/c protein</fullName>
    </submittedName>
</protein>
<evidence type="ECO:0000256" key="6">
    <source>
        <dbReference type="ARBA" id="ARBA00022640"/>
    </source>
</evidence>
<evidence type="ECO:0000313" key="14">
    <source>
        <dbReference type="Proteomes" id="UP000095751"/>
    </source>
</evidence>
<accession>A0A1E7FJ44</accession>
<evidence type="ECO:0000256" key="5">
    <source>
        <dbReference type="ARBA" id="ARBA00022531"/>
    </source>
</evidence>
<comment type="function">
    <text evidence="1">The light-harvesting complex (LHC) functions as a light receptor, it captures and delivers excitation energy to photosystems with which it is closely associated. Energy is transferred from the carotenoid and chlorophyll C (or B) to chlorophyll A and the photosynthetic reaction centers where it is used to synthesize ATP and reducing power.</text>
</comment>
<dbReference type="EMBL" id="KV784357">
    <property type="protein sequence ID" value="OEU17803.1"/>
    <property type="molecule type" value="Genomic_DNA"/>
</dbReference>
<keyword evidence="7" id="KW-0437">Light-harvesting polypeptide</keyword>
<feature type="binding site" description="axial binding residue" evidence="9">
    <location>
        <position position="166"/>
    </location>
    <ligand>
        <name>chlorophyll b</name>
        <dbReference type="ChEBI" id="CHEBI:61721"/>
        <label>1</label>
    </ligand>
    <ligandPart>
        <name>Mg</name>
        <dbReference type="ChEBI" id="CHEBI:25107"/>
    </ligandPart>
</feature>
<proteinExistence type="inferred from homology"/>
<dbReference type="InterPro" id="IPR001344">
    <property type="entry name" value="Chloro_AB-bd_pln"/>
</dbReference>
<evidence type="ECO:0000256" key="2">
    <source>
        <dbReference type="ARBA" id="ARBA00004229"/>
    </source>
</evidence>
<comment type="subunit">
    <text evidence="8">The LHC complex of chromophytic algae is composed of fucoxanthin, chlorophyll A and C bound non-covalently by fucoxanthin chlorophyll proteins (FCPs). The ratio of the pigments in LHC; fucoxanthin: chlorophyll C: chlorophyll A; (0.6-1): (0.1-0.3): (1).</text>
</comment>
<gene>
    <name evidence="13" type="primary">LHCR14</name>
    <name evidence="13" type="ORF">FRACYDRAFT_260998</name>
</gene>
<dbReference type="GO" id="GO:0009507">
    <property type="term" value="C:chloroplast"/>
    <property type="evidence" value="ECO:0007669"/>
    <property type="project" value="UniProtKB-SubCell"/>
</dbReference>
<comment type="similarity">
    <text evidence="3">Belongs to the fucoxanthin chlorophyll protein family.</text>
</comment>
<dbReference type="AlphaFoldDB" id="A0A1E7FJ44"/>
<feature type="binding site" evidence="9">
    <location>
        <position position="149"/>
    </location>
    <ligand>
        <name>chlorophyll a</name>
        <dbReference type="ChEBI" id="CHEBI:58416"/>
        <label>1</label>
    </ligand>
</feature>
<evidence type="ECO:0000313" key="13">
    <source>
        <dbReference type="EMBL" id="OEU17803.1"/>
    </source>
</evidence>
<feature type="region of interest" description="Disordered" evidence="10">
    <location>
        <begin position="33"/>
        <end position="52"/>
    </location>
</feature>
<feature type="binding site" evidence="9">
    <location>
        <position position="282"/>
    </location>
    <ligand>
        <name>chlorophyll a</name>
        <dbReference type="ChEBI" id="CHEBI:58416"/>
        <label>1</label>
    </ligand>
</feature>
<keyword evidence="11" id="KW-1133">Transmembrane helix</keyword>
<dbReference type="PANTHER" id="PTHR21649">
    <property type="entry name" value="CHLOROPHYLL A/B BINDING PROTEIN"/>
    <property type="match status" value="1"/>
</dbReference>
<evidence type="ECO:0000256" key="1">
    <source>
        <dbReference type="ARBA" id="ARBA00004022"/>
    </source>
</evidence>
<feature type="binding site" evidence="9">
    <location>
        <position position="277"/>
    </location>
    <ligand>
        <name>chlorophyll a</name>
        <dbReference type="ChEBI" id="CHEBI:58416"/>
        <label>1</label>
    </ligand>
</feature>
<evidence type="ECO:0000256" key="8">
    <source>
        <dbReference type="ARBA" id="ARBA00044011"/>
    </source>
</evidence>
<organism evidence="13 14">
    <name type="scientific">Fragilariopsis cylindrus CCMP1102</name>
    <dbReference type="NCBI Taxonomy" id="635003"/>
    <lineage>
        <taxon>Eukaryota</taxon>
        <taxon>Sar</taxon>
        <taxon>Stramenopiles</taxon>
        <taxon>Ochrophyta</taxon>
        <taxon>Bacillariophyta</taxon>
        <taxon>Bacillariophyceae</taxon>
        <taxon>Bacillariophycidae</taxon>
        <taxon>Bacillariales</taxon>
        <taxon>Bacillariaceae</taxon>
        <taxon>Fragilariopsis</taxon>
    </lineage>
</organism>
<dbReference type="InParanoid" id="A0A1E7FJ44"/>
<dbReference type="GO" id="GO:0016168">
    <property type="term" value="F:chlorophyll binding"/>
    <property type="evidence" value="ECO:0007669"/>
    <property type="project" value="UniProtKB-KW"/>
</dbReference>
<evidence type="ECO:0000256" key="4">
    <source>
        <dbReference type="ARBA" id="ARBA00022528"/>
    </source>
</evidence>
<feature type="binding site" evidence="9">
    <location>
        <position position="161"/>
    </location>
    <ligand>
        <name>chlorophyll a</name>
        <dbReference type="ChEBI" id="CHEBI:58416"/>
        <label>1</label>
    </ligand>
</feature>
<evidence type="ECO:0000256" key="11">
    <source>
        <dbReference type="SAM" id="Phobius"/>
    </source>
</evidence>
<keyword evidence="9" id="KW-0157">Chromophore</keyword>
<dbReference type="InterPro" id="IPR022796">
    <property type="entry name" value="Chloroa_b-bind"/>
</dbReference>
<evidence type="ECO:0000256" key="3">
    <source>
        <dbReference type="ARBA" id="ARBA00005933"/>
    </source>
</evidence>
<evidence type="ECO:0000256" key="9">
    <source>
        <dbReference type="PIRSR" id="PIRSR601344-1"/>
    </source>
</evidence>
<keyword evidence="5" id="KW-0602">Photosynthesis</keyword>
<dbReference type="OrthoDB" id="423598at2759"/>
<keyword evidence="11" id="KW-0472">Membrane</keyword>
<sequence>MKFSAVVISVAIAATSTSAFTAPSRVNRGSSMLFSSEMKETAPTTTTTTTTEEDVPEKDMKKFEEKVAETTKVELKAAVAAPAEPAPVAVPVVAEPVAVVANTIPDKSRILAGRYDSIPESVAIPFLKRPTKLDGTHAGDFGFDPLGLSEEFDLYAMQESEIRHARLAMLAVIGWPMSELLAPEWMLRANGCAPSVLNGFNPVSFLSVVAAFGAIGFFEYKTSLRRNIDTPFGKMHREDMEDTWKFGVAGDYGFDPLNLYSSIGDNAYARKGLREVEISHGRSAMLGITAFAAWEAITGHAITDSASIFFTPNAVLPGLYASYLAFGYFFEREESDTYIRWKMSSEGTARWENLKIGLNMNTPAIVEAGAGSAGLPDFDMITEFPEKAAAFFDGIQDKYNNLEKTYMDKVVKKD</sequence>
<dbReference type="Proteomes" id="UP000095751">
    <property type="component" value="Unassembled WGS sequence"/>
</dbReference>
<keyword evidence="14" id="KW-1185">Reference proteome</keyword>
<feature type="binding site" evidence="9">
    <location>
        <position position="164"/>
    </location>
    <ligand>
        <name>chlorophyll a</name>
        <dbReference type="ChEBI" id="CHEBI:58416"/>
        <label>1</label>
    </ligand>
</feature>
<keyword evidence="9" id="KW-0148">Chlorophyll</keyword>
<dbReference type="GO" id="GO:0009765">
    <property type="term" value="P:photosynthesis, light harvesting"/>
    <property type="evidence" value="ECO:0007669"/>
    <property type="project" value="InterPro"/>
</dbReference>
<dbReference type="KEGG" id="fcy:FRACYDRAFT_260998"/>
<keyword evidence="4" id="KW-0150">Chloroplast</keyword>
<feature type="chain" id="PRO_5009193228" evidence="12">
    <location>
        <begin position="20"/>
        <end position="414"/>
    </location>
</feature>
<evidence type="ECO:0000256" key="10">
    <source>
        <dbReference type="SAM" id="MobiDB-lite"/>
    </source>
</evidence>
<reference evidence="13 14" key="1">
    <citation type="submission" date="2016-09" db="EMBL/GenBank/DDBJ databases">
        <title>Extensive genetic diversity and differential bi-allelic expression allows diatom success in the polar Southern Ocean.</title>
        <authorList>
            <consortium name="DOE Joint Genome Institute"/>
            <person name="Mock T."/>
            <person name="Otillar R.P."/>
            <person name="Strauss J."/>
            <person name="Dupont C."/>
            <person name="Frickenhaus S."/>
            <person name="Maumus F."/>
            <person name="Mcmullan M."/>
            <person name="Sanges R."/>
            <person name="Schmutz J."/>
            <person name="Toseland A."/>
            <person name="Valas R."/>
            <person name="Veluchamy A."/>
            <person name="Ward B.J."/>
            <person name="Allen A."/>
            <person name="Barry K."/>
            <person name="Falciatore A."/>
            <person name="Ferrante M."/>
            <person name="Fortunato A.E."/>
            <person name="Gloeckner G."/>
            <person name="Gruber A."/>
            <person name="Hipkin R."/>
            <person name="Janech M."/>
            <person name="Kroth P."/>
            <person name="Leese F."/>
            <person name="Lindquist E."/>
            <person name="Lyon B.R."/>
            <person name="Martin J."/>
            <person name="Mayer C."/>
            <person name="Parker M."/>
            <person name="Quesneville H."/>
            <person name="Raymond J."/>
            <person name="Uhlig C."/>
            <person name="Valentin K.U."/>
            <person name="Worden A.Z."/>
            <person name="Armbrust E.V."/>
            <person name="Bowler C."/>
            <person name="Green B."/>
            <person name="Moulton V."/>
            <person name="Van Oosterhout C."/>
            <person name="Grigoriev I."/>
        </authorList>
    </citation>
    <scope>NUCLEOTIDE SEQUENCE [LARGE SCALE GENOMIC DNA]</scope>
    <source>
        <strain evidence="13 14">CCMP1102</strain>
    </source>
</reference>
<name>A0A1E7FJ44_9STRA</name>
<dbReference type="GO" id="GO:0016020">
    <property type="term" value="C:membrane"/>
    <property type="evidence" value="ECO:0007669"/>
    <property type="project" value="InterPro"/>
</dbReference>
<dbReference type="GO" id="GO:0030076">
    <property type="term" value="C:light-harvesting complex"/>
    <property type="evidence" value="ECO:0007669"/>
    <property type="project" value="UniProtKB-KW"/>
</dbReference>
<feature type="binding site" description="axial binding residue" evidence="9">
    <location>
        <position position="208"/>
    </location>
    <ligand>
        <name>chlorophyll b</name>
        <dbReference type="ChEBI" id="CHEBI:61721"/>
        <label>1</label>
    </ligand>
    <ligandPart>
        <name>Mg</name>
        <dbReference type="ChEBI" id="CHEBI:25107"/>
    </ligandPart>
</feature>
<feature type="transmembrane region" description="Helical" evidence="11">
    <location>
        <begin position="308"/>
        <end position="330"/>
    </location>
</feature>
<feature type="transmembrane region" description="Helical" evidence="11">
    <location>
        <begin position="284"/>
        <end position="302"/>
    </location>
</feature>
<keyword evidence="12" id="KW-0732">Signal</keyword>
<keyword evidence="11" id="KW-0812">Transmembrane</keyword>
<keyword evidence="6" id="KW-0934">Plastid</keyword>
<dbReference type="SUPFAM" id="SSF103511">
    <property type="entry name" value="Chlorophyll a-b binding protein"/>
    <property type="match status" value="2"/>
</dbReference>
<feature type="signal peptide" evidence="12">
    <location>
        <begin position="1"/>
        <end position="19"/>
    </location>
</feature>
<comment type="subcellular location">
    <subcellularLocation>
        <location evidence="2">Plastid</location>
        <location evidence="2">Chloroplast</location>
    </subcellularLocation>
</comment>
<feature type="transmembrane region" description="Helical" evidence="11">
    <location>
        <begin position="199"/>
        <end position="218"/>
    </location>
</feature>
<evidence type="ECO:0000256" key="12">
    <source>
        <dbReference type="SAM" id="SignalP"/>
    </source>
</evidence>
<evidence type="ECO:0000256" key="7">
    <source>
        <dbReference type="ARBA" id="ARBA00023243"/>
    </source>
</evidence>
<dbReference type="Gene3D" id="1.10.3460.10">
    <property type="entry name" value="Chlorophyll a/b binding protein domain"/>
    <property type="match status" value="1"/>
</dbReference>